<evidence type="ECO:0000313" key="4">
    <source>
        <dbReference type="Proteomes" id="UP000626180"/>
    </source>
</evidence>
<dbReference type="EMBL" id="JADMCD010000018">
    <property type="protein sequence ID" value="MBF8643537.1"/>
    <property type="molecule type" value="Genomic_DNA"/>
</dbReference>
<dbReference type="Proteomes" id="UP000626180">
    <property type="component" value="Unassembled WGS sequence"/>
</dbReference>
<name>A0A2X2CJ01_PSELU</name>
<keyword evidence="4" id="KW-1185">Reference proteome</keyword>
<reference evidence="1 4" key="2">
    <citation type="submission" date="2020-10" db="EMBL/GenBank/DDBJ databases">
        <title>Genome sequences of Pseudomonas isolates.</title>
        <authorList>
            <person name="Wessels L."/>
            <person name="Reich F."/>
            <person name="Hammerl J."/>
        </authorList>
    </citation>
    <scope>NUCLEOTIDE SEQUENCE [LARGE SCALE GENOMIC DNA]</scope>
    <source>
        <strain evidence="1 4">20-MO00624-0</strain>
    </source>
</reference>
<dbReference type="Proteomes" id="UP000250443">
    <property type="component" value="Unassembled WGS sequence"/>
</dbReference>
<gene>
    <name evidence="1" type="ORF">IRZ65_23010</name>
    <name evidence="2" type="ORF">NCTC11842_02629</name>
</gene>
<accession>A0A2X2CJ01</accession>
<evidence type="ECO:0000313" key="2">
    <source>
        <dbReference type="EMBL" id="SPZ08137.1"/>
    </source>
</evidence>
<dbReference type="AlphaFoldDB" id="A0A2X2CJ01"/>
<sequence>MIWNELRKHLGKGISTLPEMPVKVTDRIYQAGPAFLMTSNTLKDFSPSDEPIITLIIWAPSAGALKRAFNGDIESDDGISGIPPNEMLISPTANTWGTIKEQAKELGIKFLESASYRIMTDGAFIQKQLQSRTYRAYFRSRNTKFNEHPYVIAVTA</sequence>
<evidence type="ECO:0000313" key="3">
    <source>
        <dbReference type="Proteomes" id="UP000250443"/>
    </source>
</evidence>
<reference evidence="2 3" key="1">
    <citation type="submission" date="2018-06" db="EMBL/GenBank/DDBJ databases">
        <authorList>
            <consortium name="Pathogen Informatics"/>
            <person name="Doyle S."/>
        </authorList>
    </citation>
    <scope>NUCLEOTIDE SEQUENCE [LARGE SCALE GENOMIC DNA]</scope>
    <source>
        <strain evidence="2 3">NCTC11842</strain>
    </source>
</reference>
<proteinExistence type="predicted"/>
<dbReference type="GeneID" id="300269513"/>
<dbReference type="EMBL" id="UAUF01000012">
    <property type="protein sequence ID" value="SPZ08137.1"/>
    <property type="molecule type" value="Genomic_DNA"/>
</dbReference>
<evidence type="ECO:0000313" key="1">
    <source>
        <dbReference type="EMBL" id="MBF8643537.1"/>
    </source>
</evidence>
<organism evidence="2 3">
    <name type="scientific">Pseudomonas luteola</name>
    <dbReference type="NCBI Taxonomy" id="47886"/>
    <lineage>
        <taxon>Bacteria</taxon>
        <taxon>Pseudomonadati</taxon>
        <taxon>Pseudomonadota</taxon>
        <taxon>Gammaproteobacteria</taxon>
        <taxon>Pseudomonadales</taxon>
        <taxon>Pseudomonadaceae</taxon>
        <taxon>Pseudomonas</taxon>
    </lineage>
</organism>
<dbReference type="RefSeq" id="WP_010794833.1">
    <property type="nucleotide sequence ID" value="NZ_CP069262.1"/>
</dbReference>
<protein>
    <submittedName>
        <fullName evidence="2">Uncharacterized protein</fullName>
    </submittedName>
</protein>